<evidence type="ECO:0000313" key="2">
    <source>
        <dbReference type="Proteomes" id="UP001152130"/>
    </source>
</evidence>
<organism evidence="1 2">
    <name type="scientific">Fusarium irregulare</name>
    <dbReference type="NCBI Taxonomy" id="2494466"/>
    <lineage>
        <taxon>Eukaryota</taxon>
        <taxon>Fungi</taxon>
        <taxon>Dikarya</taxon>
        <taxon>Ascomycota</taxon>
        <taxon>Pezizomycotina</taxon>
        <taxon>Sordariomycetes</taxon>
        <taxon>Hypocreomycetidae</taxon>
        <taxon>Hypocreales</taxon>
        <taxon>Nectriaceae</taxon>
        <taxon>Fusarium</taxon>
        <taxon>Fusarium incarnatum-equiseti species complex</taxon>
    </lineage>
</organism>
<protein>
    <submittedName>
        <fullName evidence="1">Uncharacterized protein</fullName>
    </submittedName>
</protein>
<keyword evidence="2" id="KW-1185">Reference proteome</keyword>
<gene>
    <name evidence="1" type="ORF">NW766_000017</name>
</gene>
<reference evidence="1" key="1">
    <citation type="submission" date="2022-10" db="EMBL/GenBank/DDBJ databases">
        <title>Fusarium specimens isolated from Avocado Roots.</title>
        <authorList>
            <person name="Stajich J."/>
            <person name="Roper C."/>
            <person name="Heimlech-Rivalta G."/>
        </authorList>
    </citation>
    <scope>NUCLEOTIDE SEQUENCE</scope>
    <source>
        <strain evidence="1">CF00143</strain>
    </source>
</reference>
<accession>A0A9W8Q043</accession>
<evidence type="ECO:0000313" key="1">
    <source>
        <dbReference type="EMBL" id="KAJ4023794.1"/>
    </source>
</evidence>
<dbReference type="EMBL" id="JAPDHF010000001">
    <property type="protein sequence ID" value="KAJ4023794.1"/>
    <property type="molecule type" value="Genomic_DNA"/>
</dbReference>
<comment type="caution">
    <text evidence="1">The sequence shown here is derived from an EMBL/GenBank/DDBJ whole genome shotgun (WGS) entry which is preliminary data.</text>
</comment>
<dbReference type="OrthoDB" id="10349529at2759"/>
<dbReference type="AlphaFoldDB" id="A0A9W8Q043"/>
<proteinExistence type="predicted"/>
<sequence>MSAAKRVLERRGLLGFGELESLAKQFNSISRLVYMDDTKLYEDVIFDFDKTAEEITSYAKGFDNQSHAGILIEDFEELAGQLLKKWFRLMFFLGTHGTNVTTQRVYVQELEAEIAIDMLGDALGHAKKRGQLELVFLQIEAYMNSLIRDVIAMTRFISSLRRTIRLDLEKSDSHSGSLLASMCSLDRLLEAIGQSFSDAQSLSHAAAAETATLREIVRILEHKSGDIGTIGDDACTVYRYCIPSCADMEVMLENSQREIEFAKADTTSRWFTWRTWMEGRRHERQRFGHLLCKWTHRCWICGVLPLFVYMIRLT</sequence>
<name>A0A9W8Q043_9HYPO</name>
<dbReference type="Proteomes" id="UP001152130">
    <property type="component" value="Unassembled WGS sequence"/>
</dbReference>